<dbReference type="Gene3D" id="3.40.250.10">
    <property type="entry name" value="Rhodanese-like domain"/>
    <property type="match status" value="1"/>
</dbReference>
<evidence type="ECO:0000313" key="3">
    <source>
        <dbReference type="Proteomes" id="UP000324233"/>
    </source>
</evidence>
<dbReference type="InterPro" id="IPR001763">
    <property type="entry name" value="Rhodanese-like_dom"/>
</dbReference>
<dbReference type="SUPFAM" id="SSF52821">
    <property type="entry name" value="Rhodanese/Cell cycle control phosphatase"/>
    <property type="match status" value="1"/>
</dbReference>
<organism evidence="2 3">
    <name type="scientific">Aquisphaera giovannonii</name>
    <dbReference type="NCBI Taxonomy" id="406548"/>
    <lineage>
        <taxon>Bacteria</taxon>
        <taxon>Pseudomonadati</taxon>
        <taxon>Planctomycetota</taxon>
        <taxon>Planctomycetia</taxon>
        <taxon>Isosphaerales</taxon>
        <taxon>Isosphaeraceae</taxon>
        <taxon>Aquisphaera</taxon>
    </lineage>
</organism>
<feature type="domain" description="Rhodanese" evidence="1">
    <location>
        <begin position="2"/>
        <end position="93"/>
    </location>
</feature>
<dbReference type="AlphaFoldDB" id="A0A5B9W298"/>
<evidence type="ECO:0000259" key="1">
    <source>
        <dbReference type="PROSITE" id="PS50206"/>
    </source>
</evidence>
<dbReference type="Proteomes" id="UP000324233">
    <property type="component" value="Chromosome"/>
</dbReference>
<evidence type="ECO:0000313" key="2">
    <source>
        <dbReference type="EMBL" id="QEH34389.1"/>
    </source>
</evidence>
<sequence length="96" mass="10451">MTLLDVREPMERSFCAIPVPPTAGDLHIPMRQVPSHLEALAAAADRGPLVVYCHHGVRSMAVAEWLVARGVRGVQNLRGGIDAWSLEADPQVPRYG</sequence>
<dbReference type="PANTHER" id="PTHR43629">
    <property type="entry name" value="PEPTIDYL-PROLYL CIS-TRANS ISOMERASE"/>
    <property type="match status" value="1"/>
</dbReference>
<protein>
    <submittedName>
        <fullName evidence="2">Molybdopterin biosynthesis protein MoeB</fullName>
    </submittedName>
</protein>
<dbReference type="PROSITE" id="PS50206">
    <property type="entry name" value="RHODANESE_3"/>
    <property type="match status" value="1"/>
</dbReference>
<dbReference type="EMBL" id="CP042997">
    <property type="protein sequence ID" value="QEH34389.1"/>
    <property type="molecule type" value="Genomic_DNA"/>
</dbReference>
<accession>A0A5B9W298</accession>
<proteinExistence type="predicted"/>
<gene>
    <name evidence="2" type="ORF">OJF2_29280</name>
</gene>
<dbReference type="OrthoDB" id="9800872at2"/>
<dbReference type="SMART" id="SM00450">
    <property type="entry name" value="RHOD"/>
    <property type="match status" value="1"/>
</dbReference>
<dbReference type="Pfam" id="PF00581">
    <property type="entry name" value="Rhodanese"/>
    <property type="match status" value="1"/>
</dbReference>
<name>A0A5B9W298_9BACT</name>
<keyword evidence="3" id="KW-1185">Reference proteome</keyword>
<dbReference type="InterPro" id="IPR036873">
    <property type="entry name" value="Rhodanese-like_dom_sf"/>
</dbReference>
<dbReference type="InterPro" id="IPR052204">
    <property type="entry name" value="PpiC/parvulin_rotamase"/>
</dbReference>
<reference evidence="2 3" key="1">
    <citation type="submission" date="2019-08" db="EMBL/GenBank/DDBJ databases">
        <title>Deep-cultivation of Planctomycetes and their phenomic and genomic characterization uncovers novel biology.</title>
        <authorList>
            <person name="Wiegand S."/>
            <person name="Jogler M."/>
            <person name="Boedeker C."/>
            <person name="Pinto D."/>
            <person name="Vollmers J."/>
            <person name="Rivas-Marin E."/>
            <person name="Kohn T."/>
            <person name="Peeters S.H."/>
            <person name="Heuer A."/>
            <person name="Rast P."/>
            <person name="Oberbeckmann S."/>
            <person name="Bunk B."/>
            <person name="Jeske O."/>
            <person name="Meyerdierks A."/>
            <person name="Storesund J.E."/>
            <person name="Kallscheuer N."/>
            <person name="Luecker S."/>
            <person name="Lage O.M."/>
            <person name="Pohl T."/>
            <person name="Merkel B.J."/>
            <person name="Hornburger P."/>
            <person name="Mueller R.-W."/>
            <person name="Bruemmer F."/>
            <person name="Labrenz M."/>
            <person name="Spormann A.M."/>
            <person name="Op den Camp H."/>
            <person name="Overmann J."/>
            <person name="Amann R."/>
            <person name="Jetten M.S.M."/>
            <person name="Mascher T."/>
            <person name="Medema M.H."/>
            <person name="Devos D.P."/>
            <person name="Kaster A.-K."/>
            <person name="Ovreas L."/>
            <person name="Rohde M."/>
            <person name="Galperin M.Y."/>
            <person name="Jogler C."/>
        </authorList>
    </citation>
    <scope>NUCLEOTIDE SEQUENCE [LARGE SCALE GENOMIC DNA]</scope>
    <source>
        <strain evidence="2 3">OJF2</strain>
    </source>
</reference>
<dbReference type="PANTHER" id="PTHR43629:SF2">
    <property type="entry name" value="RHODANESE-LIKE_PPIC DOMAIN-CONTAINING PROTEIN 12, CHLOROPLASTIC"/>
    <property type="match status" value="1"/>
</dbReference>
<dbReference type="KEGG" id="agv:OJF2_29280"/>